<sequence>MEKTENKIVIYSSGRVNVKIKLDDETIWMTQKQIAELFDINRTVVGKHMKAIFDTEELKENSVSAKIAHTAADGKTYQTLFYNLDAVISVGYRVNSKKATQFRIWATNTLKRHLVDGYTVNEKRLIEQKQRFQEIKETILMIGEKAKFTELTGHEKDLLEVIAEYAKTWDLLNKFDKEKLGIGRVHKYVKFDFSYENYESIIGQVRKNASKIEKGNALLGVENGEKMKGIVGAISQTFGGEELYPSIEEKAAHILYFTIKDHPFIDGNKRIASLLFLYYLEKNNHMNRGDERKLNDNAIVALALLVATSNPREKDNIVKLIINLIN</sequence>
<dbReference type="AlphaFoldDB" id="A0A1F5E887"/>
<organism evidence="2 3">
    <name type="scientific">Candidatus Berkelbacteria bacterium RIFOXYA2_FULL_43_10</name>
    <dbReference type="NCBI Taxonomy" id="1797472"/>
    <lineage>
        <taxon>Bacteria</taxon>
        <taxon>Candidatus Berkelbacteria</taxon>
    </lineage>
</organism>
<proteinExistence type="predicted"/>
<name>A0A1F5E887_9BACT</name>
<dbReference type="Pfam" id="PF13310">
    <property type="entry name" value="Virulence_RhuM"/>
    <property type="match status" value="1"/>
</dbReference>
<dbReference type="InterPro" id="IPR003812">
    <property type="entry name" value="Fido"/>
</dbReference>
<evidence type="ECO:0000313" key="2">
    <source>
        <dbReference type="EMBL" id="OGD63530.1"/>
    </source>
</evidence>
<dbReference type="EMBL" id="MEZY01000034">
    <property type="protein sequence ID" value="OGD63530.1"/>
    <property type="molecule type" value="Genomic_DNA"/>
</dbReference>
<dbReference type="InterPro" id="IPR011204">
    <property type="entry name" value="Virulence_RhuM-like"/>
</dbReference>
<evidence type="ECO:0000259" key="1">
    <source>
        <dbReference type="PROSITE" id="PS51459"/>
    </source>
</evidence>
<protein>
    <recommendedName>
        <fullName evidence="1">Fido domain-containing protein</fullName>
    </recommendedName>
</protein>
<dbReference type="SUPFAM" id="SSF140931">
    <property type="entry name" value="Fic-like"/>
    <property type="match status" value="1"/>
</dbReference>
<dbReference type="PANTHER" id="PTHR35810">
    <property type="entry name" value="CYTOPLASMIC PROTEIN-RELATED"/>
    <property type="match status" value="1"/>
</dbReference>
<dbReference type="Proteomes" id="UP000178583">
    <property type="component" value="Unassembled WGS sequence"/>
</dbReference>
<dbReference type="InterPro" id="IPR036597">
    <property type="entry name" value="Fido-like_dom_sf"/>
</dbReference>
<dbReference type="Pfam" id="PF02661">
    <property type="entry name" value="Fic"/>
    <property type="match status" value="1"/>
</dbReference>
<dbReference type="Gene3D" id="1.20.120.1870">
    <property type="entry name" value="Fic/DOC protein, Fido domain"/>
    <property type="match status" value="1"/>
</dbReference>
<dbReference type="PROSITE" id="PS51459">
    <property type="entry name" value="FIDO"/>
    <property type="match status" value="1"/>
</dbReference>
<accession>A0A1F5E887</accession>
<comment type="caution">
    <text evidence="2">The sequence shown here is derived from an EMBL/GenBank/DDBJ whole genome shotgun (WGS) entry which is preliminary data.</text>
</comment>
<feature type="domain" description="Fido" evidence="1">
    <location>
        <begin position="177"/>
        <end position="323"/>
    </location>
</feature>
<dbReference type="STRING" id="1797472.A2215_02315"/>
<dbReference type="PANTHER" id="PTHR35810:SF1">
    <property type="entry name" value="CYTOPLASMIC PROTEIN"/>
    <property type="match status" value="1"/>
</dbReference>
<dbReference type="InterPro" id="IPR053737">
    <property type="entry name" value="Type_II_TA_Toxin"/>
</dbReference>
<evidence type="ECO:0000313" key="3">
    <source>
        <dbReference type="Proteomes" id="UP000178583"/>
    </source>
</evidence>
<gene>
    <name evidence="2" type="ORF">A2215_02315</name>
</gene>
<reference evidence="2 3" key="1">
    <citation type="journal article" date="2016" name="Nat. Commun.">
        <title>Thousands of microbial genomes shed light on interconnected biogeochemical processes in an aquifer system.</title>
        <authorList>
            <person name="Anantharaman K."/>
            <person name="Brown C.T."/>
            <person name="Hug L.A."/>
            <person name="Sharon I."/>
            <person name="Castelle C.J."/>
            <person name="Probst A.J."/>
            <person name="Thomas B.C."/>
            <person name="Singh A."/>
            <person name="Wilkins M.J."/>
            <person name="Karaoz U."/>
            <person name="Brodie E.L."/>
            <person name="Williams K.H."/>
            <person name="Hubbard S.S."/>
            <person name="Banfield J.F."/>
        </authorList>
    </citation>
    <scope>NUCLEOTIDE SEQUENCE [LARGE SCALE GENOMIC DNA]</scope>
</reference>